<comment type="caution">
    <text evidence="1">The sequence shown here is derived from an EMBL/GenBank/DDBJ whole genome shotgun (WGS) entry which is preliminary data.</text>
</comment>
<gene>
    <name evidence="1" type="ORF">ASZ90_015017</name>
</gene>
<name>A0A0W8F332_9ZZZZ</name>
<protein>
    <submittedName>
        <fullName evidence="1">Uncharacterized protein</fullName>
    </submittedName>
</protein>
<evidence type="ECO:0000313" key="1">
    <source>
        <dbReference type="EMBL" id="KUG15320.1"/>
    </source>
</evidence>
<sequence>MVIQPDIPARTPAPEQVMVEGVGIGPPPHGEAPPFLIGHYGPVAVGDGRALLQETRVADTPARVAMDTLVDVPAAPPGSFLELGDGELRPAGALDDRDQVRLPFGELRLLATGSPVQQPIEPACFLEVLVIGRDAGHGPDQGLLPLHEPQDRVRLDQVEKHLRVPPVGRRLEPDPVPVRDGHIDQLPPDHLPHGPADQDFGGFSPHLLRVGQVPGQDAGQHPGVLLPGIIDPAGEHPVEDLVIPDPLHLRHPPDAPLRDDAQHPLPVLAHRQVVKRLAERGGDPFQDLGHVLGECPVVQDDHRPWLQALQVEESLVAHPLGETVPGRDLLLHRGEGVALALPALTGDRDVEAVRVQDGAGCKRHDHALGHHLVALVVQGKRPEHRLLRVPVLEGREGLGTPRNLIRFKWWSSPGSWCGCGRSLRSPAGSRLILIPEFLPPLGPSPARCMLAAGRDSAARELDGERPVLVSPGERAGVEDEEGAPLVRFLAGYPDPMVPEPASKIDRFPLSPGPCRGRFRGSCRQRCCQPVQQVLSHHPHFRWDREEAGTPVRPFGGVVPLPGHGAVQLPDPGGVVVRSVDRCRIIIEQGREDPEAQLHQIPGPVIVRQLDPVQEVSTVPRVGEDRVRPSHPAQVVGHTGCGVQGSLMLLIGRGDPARPGRVHVHREPSPGQDVGIGRSRILLP</sequence>
<dbReference type="AlphaFoldDB" id="A0A0W8F332"/>
<dbReference type="EMBL" id="LNQE01001565">
    <property type="protein sequence ID" value="KUG15320.1"/>
    <property type="molecule type" value="Genomic_DNA"/>
</dbReference>
<accession>A0A0W8F332</accession>
<proteinExistence type="predicted"/>
<reference evidence="1" key="1">
    <citation type="journal article" date="2015" name="Proc. Natl. Acad. Sci. U.S.A.">
        <title>Networks of energetic and metabolic interactions define dynamics in microbial communities.</title>
        <authorList>
            <person name="Embree M."/>
            <person name="Liu J.K."/>
            <person name="Al-Bassam M.M."/>
            <person name="Zengler K."/>
        </authorList>
    </citation>
    <scope>NUCLEOTIDE SEQUENCE</scope>
</reference>
<organism evidence="1">
    <name type="scientific">hydrocarbon metagenome</name>
    <dbReference type="NCBI Taxonomy" id="938273"/>
    <lineage>
        <taxon>unclassified sequences</taxon>
        <taxon>metagenomes</taxon>
        <taxon>ecological metagenomes</taxon>
    </lineage>
</organism>